<dbReference type="Gene3D" id="1.10.10.1130">
    <property type="entry name" value="Uncharacterised protein PF10982, DUF2789"/>
    <property type="match status" value="1"/>
</dbReference>
<name>A0A1S9ZKW6_9GAMM</name>
<dbReference type="OrthoDB" id="5828847at2"/>
<gene>
    <name evidence="1" type="ORF">B0180_04585</name>
    <name evidence="2" type="ORF">U0021_05470</name>
</gene>
<dbReference type="EMBL" id="CP139961">
    <property type="protein sequence ID" value="WQE03224.1"/>
    <property type="molecule type" value="Genomic_DNA"/>
</dbReference>
<dbReference type="Proteomes" id="UP000190322">
    <property type="component" value="Unassembled WGS sequence"/>
</dbReference>
<reference evidence="1 3" key="1">
    <citation type="submission" date="2017-02" db="EMBL/GenBank/DDBJ databases">
        <title>Draft genome sequence of Moraxella canis CCUG 8415A type strain.</title>
        <authorList>
            <person name="Engstrom-Jakobsson H."/>
            <person name="Salva-Serra F."/>
            <person name="Thorell K."/>
            <person name="Gonzales-Siles L."/>
            <person name="Karlsson R."/>
            <person name="Boulund F."/>
            <person name="Engstrand L."/>
            <person name="Moore E."/>
        </authorList>
    </citation>
    <scope>NUCLEOTIDE SEQUENCE [LARGE SCALE GENOMIC DNA]</scope>
    <source>
        <strain evidence="1 3">CCUG 8415A</strain>
    </source>
</reference>
<protein>
    <submittedName>
        <fullName evidence="1">DUF2789 domain-containing protein</fullName>
    </submittedName>
    <submittedName>
        <fullName evidence="2">DUF2789 family protein</fullName>
    </submittedName>
</protein>
<dbReference type="EMBL" id="MUXT01000005">
    <property type="protein sequence ID" value="OOR84209.1"/>
    <property type="molecule type" value="Genomic_DNA"/>
</dbReference>
<accession>A0A1S9ZKW6</accession>
<dbReference type="InterPro" id="IPR038086">
    <property type="entry name" value="DUF2789_sf"/>
</dbReference>
<evidence type="ECO:0000313" key="1">
    <source>
        <dbReference type="EMBL" id="OOR84209.1"/>
    </source>
</evidence>
<evidence type="ECO:0000313" key="2">
    <source>
        <dbReference type="EMBL" id="WQE03224.1"/>
    </source>
</evidence>
<evidence type="ECO:0000313" key="4">
    <source>
        <dbReference type="Proteomes" id="UP001324384"/>
    </source>
</evidence>
<reference evidence="2 4" key="2">
    <citation type="submission" date="2023-12" db="EMBL/GenBank/DDBJ databases">
        <title>Genome sequencing and assembly of bacterial species from a model synthetic community.</title>
        <authorList>
            <person name="Hogle S.L."/>
        </authorList>
    </citation>
    <scope>NUCLEOTIDE SEQUENCE [LARGE SCALE GENOMIC DNA]</scope>
    <source>
        <strain evidence="2 4">HAMBI_2792</strain>
    </source>
</reference>
<evidence type="ECO:0000313" key="3">
    <source>
        <dbReference type="Proteomes" id="UP000190322"/>
    </source>
</evidence>
<dbReference type="InterPro" id="IPR021250">
    <property type="entry name" value="DUF2789"/>
</dbReference>
<dbReference type="RefSeq" id="WP_049238104.1">
    <property type="nucleotide sequence ID" value="NZ_CP139961.1"/>
</dbReference>
<sequence length="80" mass="9118">MLLNTGDHHTINELFEQLGLDSSDEAIEQFIADNQLPEDVPLNEAPFFNESQRNFISEAWKMDAVFVMAVEELNARIHGN</sequence>
<organism evidence="1 3">
    <name type="scientific">Moraxella canis</name>
    <dbReference type="NCBI Taxonomy" id="90239"/>
    <lineage>
        <taxon>Bacteria</taxon>
        <taxon>Pseudomonadati</taxon>
        <taxon>Pseudomonadota</taxon>
        <taxon>Gammaproteobacteria</taxon>
        <taxon>Moraxellales</taxon>
        <taxon>Moraxellaceae</taxon>
        <taxon>Moraxella</taxon>
    </lineage>
</organism>
<dbReference type="Pfam" id="PF10982">
    <property type="entry name" value="DUF2789"/>
    <property type="match status" value="1"/>
</dbReference>
<keyword evidence="4" id="KW-1185">Reference proteome</keyword>
<dbReference type="Proteomes" id="UP001324384">
    <property type="component" value="Chromosome"/>
</dbReference>
<proteinExistence type="predicted"/>
<dbReference type="AlphaFoldDB" id="A0A1S9ZKW6"/>